<evidence type="ECO:0000256" key="10">
    <source>
        <dbReference type="ARBA" id="ARBA00024136"/>
    </source>
</evidence>
<keyword evidence="7" id="KW-0694">RNA-binding</keyword>
<dbReference type="CDD" id="cd09556">
    <property type="entry name" value="SAM_VTS1_fungal"/>
    <property type="match status" value="1"/>
</dbReference>
<sequence length="682" mass="71468">MSLRPSPSTSPSPAQSSNPPPNLKPINTRASLQSQAIPRVPSGQQQNPISPRPPGINTGHGRPTSELLSGSNGMFQTPESEAIDQWFENLQNYETTLEEMAAASLDVNFKEELSAIEQWFRVLSEAERTAALYSLLQHSTQMQIRFFITVLQQMARSDPMTALLSPAIGASMQSQMDAKLASMGLKSPGLPSSPSARTFGTAMSRQGGDSSGFLSPDSANMPSGSPGGGGDAAATLAHQRAKLKANAAHRISAPGTLISEGARSGNVWPSSQLGQVAERAPSPNRESSNLSPPLSTRPKSTDFTGVANAFRSSRVTSVQNDGQSMEDQLSPMVGGNWASMVNTPLVPMFGAEAHSGNQSGNNLEATALKLANWNLSNNTNGRVVLDDARKFRRASAAKSESGDNNSAAVYGDDGEPIAANNLTPPRNTGNTAPFTGVFKAGSGNSTSSGFLGNQSWSRTGQRSPVLSNVSPSRFGSNDPDPMTNAGMNFGMSPGGPLSANAMAAMGMNGMNMPPFNMFNGMNGLPNMSPINGLVGGMEGLALNPLQQAQIFAAQLAASGYNPAAFGVGGLQQQGGRGGRSGGRSPGKGSSSLNGRGDGSGGKDKEEEVDPAVLNDVPSWLRSLRLHKYTPNFEGMTWKEMVVMDEPALEAKGVAALGARRKLLKTFEVVRTKMGIEIPTNSS</sequence>
<dbReference type="Pfam" id="PF25479">
    <property type="entry name" value="Vts1"/>
    <property type="match status" value="1"/>
</dbReference>
<evidence type="ECO:0000256" key="7">
    <source>
        <dbReference type="ARBA" id="ARBA00022884"/>
    </source>
</evidence>
<comment type="similarity">
    <text evidence="3">Belongs to the VTS1 family.</text>
</comment>
<dbReference type="InterPro" id="IPR013761">
    <property type="entry name" value="SAM/pointed_sf"/>
</dbReference>
<keyword evidence="5" id="KW-0963">Cytoplasm</keyword>
<feature type="compositionally biased region" description="Low complexity" evidence="13">
    <location>
        <begin position="185"/>
        <end position="195"/>
    </location>
</feature>
<evidence type="ECO:0000259" key="14">
    <source>
        <dbReference type="PROSITE" id="PS50105"/>
    </source>
</evidence>
<dbReference type="SMART" id="SM00454">
    <property type="entry name" value="SAM"/>
    <property type="match status" value="1"/>
</dbReference>
<dbReference type="FunFam" id="1.10.150.50:FF:000033">
    <property type="entry name" value="Protein vts1, variant"/>
    <property type="match status" value="1"/>
</dbReference>
<dbReference type="EMBL" id="MU128933">
    <property type="protein sequence ID" value="KAF9517300.1"/>
    <property type="molecule type" value="Genomic_DNA"/>
</dbReference>
<evidence type="ECO:0000256" key="6">
    <source>
        <dbReference type="ARBA" id="ARBA00022741"/>
    </source>
</evidence>
<keyword evidence="4" id="KW-0813">Transport</keyword>
<evidence type="ECO:0000256" key="9">
    <source>
        <dbReference type="ARBA" id="ARBA00024046"/>
    </source>
</evidence>
<dbReference type="GO" id="GO:0000289">
    <property type="term" value="P:nuclear-transcribed mRNA poly(A) tail shortening"/>
    <property type="evidence" value="ECO:0007669"/>
    <property type="project" value="TreeGrafter"/>
</dbReference>
<dbReference type="PANTHER" id="PTHR12515">
    <property type="entry name" value="STERILE ALPHA MOTIF DOMAIN CONTAINING PROTEIN 4-RELATED"/>
    <property type="match status" value="1"/>
</dbReference>
<dbReference type="InterPro" id="IPR037635">
    <property type="entry name" value="VTS1_SAM"/>
</dbReference>
<dbReference type="OrthoDB" id="2155283at2759"/>
<feature type="domain" description="SAM" evidence="14">
    <location>
        <begin position="611"/>
        <end position="672"/>
    </location>
</feature>
<comment type="subcellular location">
    <subcellularLocation>
        <location evidence="1">Cytoplasm</location>
        <location evidence="1">P-body</location>
    </subcellularLocation>
    <subcellularLocation>
        <location evidence="2">Cytoplasm</location>
        <location evidence="2">Cytosol</location>
    </subcellularLocation>
</comment>
<keyword evidence="16" id="KW-1185">Reference proteome</keyword>
<feature type="compositionally biased region" description="Polar residues" evidence="13">
    <location>
        <begin position="453"/>
        <end position="475"/>
    </location>
</feature>
<dbReference type="PROSITE" id="PS50105">
    <property type="entry name" value="SAM_DOMAIN"/>
    <property type="match status" value="1"/>
</dbReference>
<feature type="compositionally biased region" description="Polar residues" evidence="13">
    <location>
        <begin position="28"/>
        <end position="49"/>
    </location>
</feature>
<feature type="region of interest" description="Disordered" evidence="13">
    <location>
        <begin position="1"/>
        <end position="75"/>
    </location>
</feature>
<feature type="region of interest" description="Disordered" evidence="13">
    <location>
        <begin position="256"/>
        <end position="303"/>
    </location>
</feature>
<evidence type="ECO:0000256" key="4">
    <source>
        <dbReference type="ARBA" id="ARBA00022448"/>
    </source>
</evidence>
<feature type="region of interest" description="Disordered" evidence="13">
    <location>
        <begin position="185"/>
        <end position="233"/>
    </location>
</feature>
<evidence type="ECO:0000256" key="13">
    <source>
        <dbReference type="SAM" id="MobiDB-lite"/>
    </source>
</evidence>
<evidence type="ECO:0000256" key="5">
    <source>
        <dbReference type="ARBA" id="ARBA00022490"/>
    </source>
</evidence>
<dbReference type="GO" id="GO:0000166">
    <property type="term" value="F:nucleotide binding"/>
    <property type="evidence" value="ECO:0007669"/>
    <property type="project" value="UniProtKB-KW"/>
</dbReference>
<protein>
    <recommendedName>
        <fullName evidence="10">RNA-binding protein VTS1</fullName>
    </recommendedName>
    <alternativeName>
        <fullName evidence="12">RNA-binding protein vts1</fullName>
    </alternativeName>
</protein>
<organism evidence="15 16">
    <name type="scientific">Hydnum rufescens UP504</name>
    <dbReference type="NCBI Taxonomy" id="1448309"/>
    <lineage>
        <taxon>Eukaryota</taxon>
        <taxon>Fungi</taxon>
        <taxon>Dikarya</taxon>
        <taxon>Basidiomycota</taxon>
        <taxon>Agaricomycotina</taxon>
        <taxon>Agaricomycetes</taxon>
        <taxon>Cantharellales</taxon>
        <taxon>Hydnaceae</taxon>
        <taxon>Hydnum</taxon>
    </lineage>
</organism>
<evidence type="ECO:0000313" key="16">
    <source>
        <dbReference type="Proteomes" id="UP000886523"/>
    </source>
</evidence>
<dbReference type="SUPFAM" id="SSF47769">
    <property type="entry name" value="SAM/Pointed domain"/>
    <property type="match status" value="1"/>
</dbReference>
<keyword evidence="6" id="KW-0547">Nucleotide-binding</keyword>
<evidence type="ECO:0000256" key="11">
    <source>
        <dbReference type="ARBA" id="ARBA00054767"/>
    </source>
</evidence>
<evidence type="ECO:0000256" key="1">
    <source>
        <dbReference type="ARBA" id="ARBA00004201"/>
    </source>
</evidence>
<proteinExistence type="inferred from homology"/>
<dbReference type="Gene3D" id="1.10.150.50">
    <property type="entry name" value="Transcription Factor, Ets-1"/>
    <property type="match status" value="1"/>
</dbReference>
<dbReference type="GO" id="GO:0003729">
    <property type="term" value="F:mRNA binding"/>
    <property type="evidence" value="ECO:0007669"/>
    <property type="project" value="InterPro"/>
</dbReference>
<dbReference type="InterPro" id="IPR001660">
    <property type="entry name" value="SAM"/>
</dbReference>
<feature type="compositionally biased region" description="Polar residues" evidence="13">
    <location>
        <begin position="196"/>
        <end position="208"/>
    </location>
</feature>
<name>A0A9P6E0P2_9AGAM</name>
<comment type="subunit">
    <text evidence="9">Monomer. Binds to RNA.</text>
</comment>
<feature type="compositionally biased region" description="Gly residues" evidence="13">
    <location>
        <begin position="568"/>
        <end position="585"/>
    </location>
</feature>
<feature type="region of interest" description="Disordered" evidence="13">
    <location>
        <begin position="568"/>
        <end position="610"/>
    </location>
</feature>
<feature type="compositionally biased region" description="Polar residues" evidence="13">
    <location>
        <begin position="66"/>
        <end position="75"/>
    </location>
</feature>
<dbReference type="GO" id="GO:0015031">
    <property type="term" value="P:protein transport"/>
    <property type="evidence" value="ECO:0007669"/>
    <property type="project" value="UniProtKB-KW"/>
</dbReference>
<dbReference type="AlphaFoldDB" id="A0A9P6E0P2"/>
<evidence type="ECO:0000256" key="3">
    <source>
        <dbReference type="ARBA" id="ARBA00007325"/>
    </source>
</evidence>
<dbReference type="GO" id="GO:0000932">
    <property type="term" value="C:P-body"/>
    <property type="evidence" value="ECO:0007669"/>
    <property type="project" value="UniProtKB-SubCell"/>
</dbReference>
<feature type="compositionally biased region" description="Low complexity" evidence="13">
    <location>
        <begin position="1"/>
        <end position="17"/>
    </location>
</feature>
<comment type="function">
    <text evidence="11">RNA-binding protein involved in post-transcriptional regulation through transcript degradation.</text>
</comment>
<feature type="compositionally biased region" description="Polar residues" evidence="13">
    <location>
        <begin position="284"/>
        <end position="303"/>
    </location>
</feature>
<evidence type="ECO:0000256" key="12">
    <source>
        <dbReference type="ARBA" id="ARBA00073291"/>
    </source>
</evidence>
<evidence type="ECO:0000313" key="15">
    <source>
        <dbReference type="EMBL" id="KAF9517300.1"/>
    </source>
</evidence>
<reference evidence="15" key="1">
    <citation type="journal article" date="2020" name="Nat. Commun.">
        <title>Large-scale genome sequencing of mycorrhizal fungi provides insights into the early evolution of symbiotic traits.</title>
        <authorList>
            <person name="Miyauchi S."/>
            <person name="Kiss E."/>
            <person name="Kuo A."/>
            <person name="Drula E."/>
            <person name="Kohler A."/>
            <person name="Sanchez-Garcia M."/>
            <person name="Morin E."/>
            <person name="Andreopoulos B."/>
            <person name="Barry K.W."/>
            <person name="Bonito G."/>
            <person name="Buee M."/>
            <person name="Carver A."/>
            <person name="Chen C."/>
            <person name="Cichocki N."/>
            <person name="Clum A."/>
            <person name="Culley D."/>
            <person name="Crous P.W."/>
            <person name="Fauchery L."/>
            <person name="Girlanda M."/>
            <person name="Hayes R.D."/>
            <person name="Keri Z."/>
            <person name="LaButti K."/>
            <person name="Lipzen A."/>
            <person name="Lombard V."/>
            <person name="Magnuson J."/>
            <person name="Maillard F."/>
            <person name="Murat C."/>
            <person name="Nolan M."/>
            <person name="Ohm R.A."/>
            <person name="Pangilinan J."/>
            <person name="Pereira M.F."/>
            <person name="Perotto S."/>
            <person name="Peter M."/>
            <person name="Pfister S."/>
            <person name="Riley R."/>
            <person name="Sitrit Y."/>
            <person name="Stielow J.B."/>
            <person name="Szollosi G."/>
            <person name="Zifcakova L."/>
            <person name="Stursova M."/>
            <person name="Spatafora J.W."/>
            <person name="Tedersoo L."/>
            <person name="Vaario L.M."/>
            <person name="Yamada A."/>
            <person name="Yan M."/>
            <person name="Wang P."/>
            <person name="Xu J."/>
            <person name="Bruns T."/>
            <person name="Baldrian P."/>
            <person name="Vilgalys R."/>
            <person name="Dunand C."/>
            <person name="Henrissat B."/>
            <person name="Grigoriev I.V."/>
            <person name="Hibbett D."/>
            <person name="Nagy L.G."/>
            <person name="Martin F.M."/>
        </authorList>
    </citation>
    <scope>NUCLEOTIDE SEQUENCE</scope>
    <source>
        <strain evidence="15">UP504</strain>
    </source>
</reference>
<dbReference type="PANTHER" id="PTHR12515:SF5">
    <property type="entry name" value="PROTEIN SMAUG"/>
    <property type="match status" value="1"/>
</dbReference>
<dbReference type="GO" id="GO:0005829">
    <property type="term" value="C:cytosol"/>
    <property type="evidence" value="ECO:0007669"/>
    <property type="project" value="UniProtKB-SubCell"/>
</dbReference>
<accession>A0A9P6E0P2</accession>
<evidence type="ECO:0000256" key="2">
    <source>
        <dbReference type="ARBA" id="ARBA00004514"/>
    </source>
</evidence>
<dbReference type="Proteomes" id="UP000886523">
    <property type="component" value="Unassembled WGS sequence"/>
</dbReference>
<feature type="region of interest" description="Disordered" evidence="13">
    <location>
        <begin position="453"/>
        <end position="479"/>
    </location>
</feature>
<dbReference type="Pfam" id="PF07647">
    <property type="entry name" value="SAM_2"/>
    <property type="match status" value="1"/>
</dbReference>
<keyword evidence="8" id="KW-0653">Protein transport</keyword>
<evidence type="ECO:0000256" key="8">
    <source>
        <dbReference type="ARBA" id="ARBA00022927"/>
    </source>
</evidence>
<dbReference type="InterPro" id="IPR050897">
    <property type="entry name" value="SMAUG/VTS1_RNA-bind"/>
</dbReference>
<gene>
    <name evidence="15" type="ORF">BS47DRAFT_1291273</name>
</gene>
<dbReference type="InterPro" id="IPR057327">
    <property type="entry name" value="Vts1_dom"/>
</dbReference>
<comment type="caution">
    <text evidence="15">The sequence shown here is derived from an EMBL/GenBank/DDBJ whole genome shotgun (WGS) entry which is preliminary data.</text>
</comment>